<dbReference type="AlphaFoldDB" id="A0A1I5QXN8"/>
<reference evidence="2 3" key="1">
    <citation type="submission" date="2016-10" db="EMBL/GenBank/DDBJ databases">
        <authorList>
            <person name="de Groot N.N."/>
        </authorList>
    </citation>
    <scope>NUCLEOTIDE SEQUENCE [LARGE SCALE GENOMIC DNA]</scope>
    <source>
        <strain evidence="2 3">DSM 17073</strain>
    </source>
</reference>
<proteinExistence type="predicted"/>
<gene>
    <name evidence="1" type="ORF">HHA03_15400</name>
    <name evidence="2" type="ORF">SAMN05421839_12529</name>
</gene>
<sequence length="45" mass="5071">MTSVVVFKPKEIKDTRTVFEKYPELCVAVGFLPNQANEDALKKSV</sequence>
<evidence type="ECO:0000313" key="1">
    <source>
        <dbReference type="EMBL" id="GEM02008.1"/>
    </source>
</evidence>
<dbReference type="Proteomes" id="UP000321547">
    <property type="component" value="Unassembled WGS sequence"/>
</dbReference>
<dbReference type="Proteomes" id="UP000242243">
    <property type="component" value="Unassembled WGS sequence"/>
</dbReference>
<dbReference type="EMBL" id="BJWI01000021">
    <property type="protein sequence ID" value="GEM02008.1"/>
    <property type="molecule type" value="Genomic_DNA"/>
</dbReference>
<accession>A0A1I5QXN8</accession>
<keyword evidence="4" id="KW-1185">Reference proteome</keyword>
<protein>
    <submittedName>
        <fullName evidence="2">Uncharacterized protein</fullName>
    </submittedName>
</protein>
<evidence type="ECO:0000313" key="3">
    <source>
        <dbReference type="Proteomes" id="UP000242243"/>
    </source>
</evidence>
<name>A0A1I5QXN8_9BACI</name>
<evidence type="ECO:0000313" key="2">
    <source>
        <dbReference type="EMBL" id="SFP50857.1"/>
    </source>
</evidence>
<organism evidence="2 3">
    <name type="scientific">Halolactibacillus halophilus</name>
    <dbReference type="NCBI Taxonomy" id="306540"/>
    <lineage>
        <taxon>Bacteria</taxon>
        <taxon>Bacillati</taxon>
        <taxon>Bacillota</taxon>
        <taxon>Bacilli</taxon>
        <taxon>Bacillales</taxon>
        <taxon>Bacillaceae</taxon>
        <taxon>Halolactibacillus</taxon>
    </lineage>
</organism>
<evidence type="ECO:0000313" key="4">
    <source>
        <dbReference type="Proteomes" id="UP000321547"/>
    </source>
</evidence>
<dbReference type="RefSeq" id="WP_159430156.1">
    <property type="nucleotide sequence ID" value="NZ_BJWI01000021.1"/>
</dbReference>
<dbReference type="EMBL" id="FOXC01000025">
    <property type="protein sequence ID" value="SFP50857.1"/>
    <property type="molecule type" value="Genomic_DNA"/>
</dbReference>
<reference evidence="1 4" key="2">
    <citation type="submission" date="2019-07" db="EMBL/GenBank/DDBJ databases">
        <title>Whole genome shotgun sequence of Halolactibacillus halophilus NBRC 100868.</title>
        <authorList>
            <person name="Hosoyama A."/>
            <person name="Uohara A."/>
            <person name="Ohji S."/>
            <person name="Ichikawa N."/>
        </authorList>
    </citation>
    <scope>NUCLEOTIDE SEQUENCE [LARGE SCALE GENOMIC DNA]</scope>
    <source>
        <strain evidence="1 4">NBRC 100868</strain>
    </source>
</reference>